<evidence type="ECO:0000313" key="2">
    <source>
        <dbReference type="Proteomes" id="UP000188605"/>
    </source>
</evidence>
<proteinExistence type="predicted"/>
<gene>
    <name evidence="1" type="ORF">AN396_09490</name>
</gene>
<organism evidence="1 2">
    <name type="scientific">Candidatus Epulonipiscium fishelsonii</name>
    <dbReference type="NCBI Taxonomy" id="77094"/>
    <lineage>
        <taxon>Bacteria</taxon>
        <taxon>Bacillati</taxon>
        <taxon>Bacillota</taxon>
        <taxon>Clostridia</taxon>
        <taxon>Lachnospirales</taxon>
        <taxon>Lachnospiraceae</taxon>
        <taxon>Candidatus Epulonipiscium</taxon>
    </lineage>
</organism>
<evidence type="ECO:0000313" key="1">
    <source>
        <dbReference type="EMBL" id="ONI39095.1"/>
    </source>
</evidence>
<sequence length="115" mass="13974">MYNKNLLSNAKSLRNNMTREEKHLWYDFLSKYPIRFYKQRIIDNYIVDFYCSKAKLVIELDGSQHYTTEGLEYDIIRTEVLQQYQMEVIRFSNKQIWQNFSGVCEAIDQKIKEKI</sequence>
<dbReference type="EMBL" id="LJDB01000073">
    <property type="protein sequence ID" value="ONI39095.1"/>
    <property type="molecule type" value="Genomic_DNA"/>
</dbReference>
<name>A0ACC8XA88_9FIRM</name>
<keyword evidence="2" id="KW-1185">Reference proteome</keyword>
<reference evidence="1" key="1">
    <citation type="submission" date="2016-08" db="EMBL/GenBank/DDBJ databases">
        <authorList>
            <person name="Ngugi D.K."/>
            <person name="Miyake S."/>
            <person name="Stingl U."/>
        </authorList>
    </citation>
    <scope>NUCLEOTIDE SEQUENCE</scope>
    <source>
        <strain evidence="1">SCG-B11WGA-EpuloA1</strain>
    </source>
</reference>
<comment type="caution">
    <text evidence="1">The sequence shown here is derived from an EMBL/GenBank/DDBJ whole genome shotgun (WGS) entry which is preliminary data.</text>
</comment>
<protein>
    <submittedName>
        <fullName evidence="1">Uncharacterized protein</fullName>
    </submittedName>
</protein>
<accession>A0ACC8XA88</accession>
<dbReference type="Proteomes" id="UP000188605">
    <property type="component" value="Unassembled WGS sequence"/>
</dbReference>